<proteinExistence type="predicted"/>
<keyword evidence="2" id="KW-1185">Reference proteome</keyword>
<accession>A0A0C2ZPF6</accession>
<gene>
    <name evidence="1" type="ORF">SCLCIDRAFT_377577</name>
</gene>
<evidence type="ECO:0000313" key="2">
    <source>
        <dbReference type="Proteomes" id="UP000053989"/>
    </source>
</evidence>
<sequence length="139" mass="16329">MREKITNECCLRRTCERIINGVQRDQCVDIAEGKNDFMPLIASFVRIDIRFRILGAHTLIGTDARHRGRAEKLQLGQLARRTLKHDSTQRMREQTANDNSRWQYQRICIQVIEIKQTPKYTESKVLNAARNEYIRIVQS</sequence>
<dbReference type="HOGENOM" id="CLU_1846278_0_0_1"/>
<reference evidence="2" key="2">
    <citation type="submission" date="2015-01" db="EMBL/GenBank/DDBJ databases">
        <title>Evolutionary Origins and Diversification of the Mycorrhizal Mutualists.</title>
        <authorList>
            <consortium name="DOE Joint Genome Institute"/>
            <consortium name="Mycorrhizal Genomics Consortium"/>
            <person name="Kohler A."/>
            <person name="Kuo A."/>
            <person name="Nagy L.G."/>
            <person name="Floudas D."/>
            <person name="Copeland A."/>
            <person name="Barry K.W."/>
            <person name="Cichocki N."/>
            <person name="Veneault-Fourrey C."/>
            <person name="LaButti K."/>
            <person name="Lindquist E.A."/>
            <person name="Lipzen A."/>
            <person name="Lundell T."/>
            <person name="Morin E."/>
            <person name="Murat C."/>
            <person name="Riley R."/>
            <person name="Ohm R."/>
            <person name="Sun H."/>
            <person name="Tunlid A."/>
            <person name="Henrissat B."/>
            <person name="Grigoriev I.V."/>
            <person name="Hibbett D.S."/>
            <person name="Martin F."/>
        </authorList>
    </citation>
    <scope>NUCLEOTIDE SEQUENCE [LARGE SCALE GENOMIC DNA]</scope>
    <source>
        <strain evidence="2">Foug A</strain>
    </source>
</reference>
<reference evidence="1 2" key="1">
    <citation type="submission" date="2014-04" db="EMBL/GenBank/DDBJ databases">
        <authorList>
            <consortium name="DOE Joint Genome Institute"/>
            <person name="Kuo A."/>
            <person name="Kohler A."/>
            <person name="Nagy L.G."/>
            <person name="Floudas D."/>
            <person name="Copeland A."/>
            <person name="Barry K.W."/>
            <person name="Cichocki N."/>
            <person name="Veneault-Fourrey C."/>
            <person name="LaButti K."/>
            <person name="Lindquist E.A."/>
            <person name="Lipzen A."/>
            <person name="Lundell T."/>
            <person name="Morin E."/>
            <person name="Murat C."/>
            <person name="Sun H."/>
            <person name="Tunlid A."/>
            <person name="Henrissat B."/>
            <person name="Grigoriev I.V."/>
            <person name="Hibbett D.S."/>
            <person name="Martin F."/>
            <person name="Nordberg H.P."/>
            <person name="Cantor M.N."/>
            <person name="Hua S.X."/>
        </authorList>
    </citation>
    <scope>NUCLEOTIDE SEQUENCE [LARGE SCALE GENOMIC DNA]</scope>
    <source>
        <strain evidence="1 2">Foug A</strain>
    </source>
</reference>
<dbReference type="InParanoid" id="A0A0C2ZPF6"/>
<dbReference type="Proteomes" id="UP000053989">
    <property type="component" value="Unassembled WGS sequence"/>
</dbReference>
<evidence type="ECO:0000313" key="1">
    <source>
        <dbReference type="EMBL" id="KIM54487.1"/>
    </source>
</evidence>
<protein>
    <submittedName>
        <fullName evidence="1">Uncharacterized protein</fullName>
    </submittedName>
</protein>
<dbReference type="EMBL" id="KN822154">
    <property type="protein sequence ID" value="KIM54487.1"/>
    <property type="molecule type" value="Genomic_DNA"/>
</dbReference>
<organism evidence="1 2">
    <name type="scientific">Scleroderma citrinum Foug A</name>
    <dbReference type="NCBI Taxonomy" id="1036808"/>
    <lineage>
        <taxon>Eukaryota</taxon>
        <taxon>Fungi</taxon>
        <taxon>Dikarya</taxon>
        <taxon>Basidiomycota</taxon>
        <taxon>Agaricomycotina</taxon>
        <taxon>Agaricomycetes</taxon>
        <taxon>Agaricomycetidae</taxon>
        <taxon>Boletales</taxon>
        <taxon>Sclerodermatineae</taxon>
        <taxon>Sclerodermataceae</taxon>
        <taxon>Scleroderma</taxon>
    </lineage>
</organism>
<dbReference type="AlphaFoldDB" id="A0A0C2ZPF6"/>
<name>A0A0C2ZPF6_9AGAM</name>